<dbReference type="SUPFAM" id="SSF53474">
    <property type="entry name" value="alpha/beta-Hydrolases"/>
    <property type="match status" value="1"/>
</dbReference>
<dbReference type="InterPro" id="IPR019826">
    <property type="entry name" value="Carboxylesterase_B_AS"/>
</dbReference>
<organism evidence="5 6">
    <name type="scientific">Steccherinum ochraceum</name>
    <dbReference type="NCBI Taxonomy" id="92696"/>
    <lineage>
        <taxon>Eukaryota</taxon>
        <taxon>Fungi</taxon>
        <taxon>Dikarya</taxon>
        <taxon>Basidiomycota</taxon>
        <taxon>Agaricomycotina</taxon>
        <taxon>Agaricomycetes</taxon>
        <taxon>Polyporales</taxon>
        <taxon>Steccherinaceae</taxon>
        <taxon>Steccherinum</taxon>
    </lineage>
</organism>
<proteinExistence type="inferred from homology"/>
<dbReference type="AlphaFoldDB" id="A0A4R0RHP0"/>
<comment type="similarity">
    <text evidence="1 3">Belongs to the type-B carboxylesterase/lipase family.</text>
</comment>
<protein>
    <recommendedName>
        <fullName evidence="3">Carboxylic ester hydrolase</fullName>
        <ecNumber evidence="3">3.1.1.-</ecNumber>
    </recommendedName>
</protein>
<feature type="chain" id="PRO_5020980541" description="Carboxylic ester hydrolase" evidence="3">
    <location>
        <begin position="22"/>
        <end position="576"/>
    </location>
</feature>
<sequence>MAFGALLRALTIASVVCGVVGNNTPDISSVAPTIVLDKGTFVGVSNGNVTSFRGIPFAEPPVGNNRFRVPVANDPYTGVHSAANYGLACLQQSSPLPIPGPGGLGMNEFITGNSANSELAQGEDCLFQNVHIPANTKPNAKLPVAVWIFGGGFQFGATNAYNGNAIVQRSIAIGEPVVYVSMNYRLSAFGFLSSKEVNEAGVGNLGLQDQRLALRWVQKYVHLFGGDPTKVTIWGESAGALSVAYHLVVNGGNAEGLFRGAVMQSGSPNSLSDDPILAQSLYDGLVNKTGCTNSTDTLDCLRQVPAAQISSAMSATPGLFANGSLHLAWQPRVDGKFITDLPGRLAANGSIARVPFIGADVDDEGTIFGLSSLNVTDDAGFRNYITTFFLPNATSAQVDQVLQLYPSDPTQGSPFNTGTQNAITPQFKRMAAFLGDFVFQAPRRAFMQETAGKQDSWALQIQRGKMTPVLGSLHTSDISLAYGGTDLTDIVVNFVNHLKPNGKTVLQWPKYSASNPQMLALVDGTMPQQIINDTFRQDAMAFLFSLNENFVNATANLCVFESSGIFIKVGSAEVSL</sequence>
<keyword evidence="2 3" id="KW-0378">Hydrolase</keyword>
<evidence type="ECO:0000256" key="2">
    <source>
        <dbReference type="ARBA" id="ARBA00022801"/>
    </source>
</evidence>
<comment type="caution">
    <text evidence="5">The sequence shown here is derived from an EMBL/GenBank/DDBJ whole genome shotgun (WGS) entry which is preliminary data.</text>
</comment>
<dbReference type="GO" id="GO:0052689">
    <property type="term" value="F:carboxylic ester hydrolase activity"/>
    <property type="evidence" value="ECO:0007669"/>
    <property type="project" value="TreeGrafter"/>
</dbReference>
<dbReference type="InterPro" id="IPR029058">
    <property type="entry name" value="AB_hydrolase_fold"/>
</dbReference>
<feature type="signal peptide" evidence="3">
    <location>
        <begin position="1"/>
        <end position="21"/>
    </location>
</feature>
<reference evidence="5 6" key="1">
    <citation type="submission" date="2018-11" db="EMBL/GenBank/DDBJ databases">
        <title>Genome assembly of Steccherinum ochraceum LE-BIN_3174, the white-rot fungus of the Steccherinaceae family (The Residual Polyporoid clade, Polyporales, Basidiomycota).</title>
        <authorList>
            <person name="Fedorova T.V."/>
            <person name="Glazunova O.A."/>
            <person name="Landesman E.O."/>
            <person name="Moiseenko K.V."/>
            <person name="Psurtseva N.V."/>
            <person name="Savinova O.S."/>
            <person name="Shakhova N.V."/>
            <person name="Tyazhelova T.V."/>
            <person name="Vasina D.V."/>
        </authorList>
    </citation>
    <scope>NUCLEOTIDE SEQUENCE [LARGE SCALE GENOMIC DNA]</scope>
    <source>
        <strain evidence="5 6">LE-BIN_3174</strain>
    </source>
</reference>
<evidence type="ECO:0000313" key="6">
    <source>
        <dbReference type="Proteomes" id="UP000292702"/>
    </source>
</evidence>
<name>A0A4R0RHP0_9APHY</name>
<dbReference type="Proteomes" id="UP000292702">
    <property type="component" value="Unassembled WGS sequence"/>
</dbReference>
<dbReference type="Gene3D" id="3.40.50.1820">
    <property type="entry name" value="alpha/beta hydrolase"/>
    <property type="match status" value="1"/>
</dbReference>
<keyword evidence="3" id="KW-0732">Signal</keyword>
<feature type="domain" description="Carboxylesterase type B" evidence="4">
    <location>
        <begin position="39"/>
        <end position="525"/>
    </location>
</feature>
<evidence type="ECO:0000256" key="3">
    <source>
        <dbReference type="RuleBase" id="RU361235"/>
    </source>
</evidence>
<dbReference type="PANTHER" id="PTHR43918">
    <property type="entry name" value="ACETYLCHOLINESTERASE"/>
    <property type="match status" value="1"/>
</dbReference>
<dbReference type="EMBL" id="RWJN01000127">
    <property type="protein sequence ID" value="TCD66642.1"/>
    <property type="molecule type" value="Genomic_DNA"/>
</dbReference>
<dbReference type="PROSITE" id="PS00122">
    <property type="entry name" value="CARBOXYLESTERASE_B_1"/>
    <property type="match status" value="1"/>
</dbReference>
<evidence type="ECO:0000256" key="1">
    <source>
        <dbReference type="ARBA" id="ARBA00005964"/>
    </source>
</evidence>
<dbReference type="InterPro" id="IPR002018">
    <property type="entry name" value="CarbesteraseB"/>
</dbReference>
<dbReference type="STRING" id="92696.A0A4R0RHP0"/>
<keyword evidence="6" id="KW-1185">Reference proteome</keyword>
<dbReference type="PANTHER" id="PTHR43918:SF4">
    <property type="entry name" value="CARBOXYLIC ESTER HYDROLASE"/>
    <property type="match status" value="1"/>
</dbReference>
<dbReference type="Pfam" id="PF00135">
    <property type="entry name" value="COesterase"/>
    <property type="match status" value="1"/>
</dbReference>
<dbReference type="EC" id="3.1.1.-" evidence="3"/>
<dbReference type="InterPro" id="IPR050654">
    <property type="entry name" value="AChE-related_enzymes"/>
</dbReference>
<accession>A0A4R0RHP0</accession>
<evidence type="ECO:0000259" key="4">
    <source>
        <dbReference type="Pfam" id="PF00135"/>
    </source>
</evidence>
<dbReference type="OrthoDB" id="408631at2759"/>
<gene>
    <name evidence="5" type="ORF">EIP91_001110</name>
</gene>
<evidence type="ECO:0000313" key="5">
    <source>
        <dbReference type="EMBL" id="TCD66642.1"/>
    </source>
</evidence>